<reference evidence="2" key="1">
    <citation type="submission" date="2025-05" db="UniProtKB">
        <authorList>
            <consortium name="RefSeq"/>
        </authorList>
    </citation>
    <scope>NUCLEOTIDE SEQUENCE [LARGE SCALE GENOMIC DNA]</scope>
    <source>
        <strain evidence="2">14028-0561.14</strain>
    </source>
</reference>
<keyword evidence="2" id="KW-1185">Reference proteome</keyword>
<sequence length="166" mass="18697">MNRTAKNCKMLLYILNVMLAGFGVLFFIVGTIMAYNVKSNGFVDDTTIIPITVQIFGTIMCLLTWQSFYGLVALKPGYLTSNAVLNLICMLLHIYFACYLWLGLSHEVLPTVPHLWFLGFNIMKCSIFIPIIYELVAFSISCYVADVMRNSEPLINESPYASLLQA</sequence>
<accession>A0ABM4G9D5</accession>
<dbReference type="GeneID" id="108080696"/>
<gene>
    <name evidence="3" type="primary">LOC108080696</name>
</gene>
<keyword evidence="1" id="KW-1133">Transmembrane helix</keyword>
<reference evidence="3" key="2">
    <citation type="submission" date="2025-08" db="UniProtKB">
        <authorList>
            <consortium name="RefSeq"/>
        </authorList>
    </citation>
    <scope>IDENTIFICATION</scope>
    <source>
        <strain evidence="3">14028-0561.14</strain>
        <tissue evidence="3">Whole fly</tissue>
    </source>
</reference>
<keyword evidence="1" id="KW-0812">Transmembrane</keyword>
<feature type="transmembrane region" description="Helical" evidence="1">
    <location>
        <begin position="12"/>
        <end position="35"/>
    </location>
</feature>
<organism evidence="2 3">
    <name type="scientific">Drosophila kikkawai</name>
    <name type="common">Fruit fly</name>
    <dbReference type="NCBI Taxonomy" id="30033"/>
    <lineage>
        <taxon>Eukaryota</taxon>
        <taxon>Metazoa</taxon>
        <taxon>Ecdysozoa</taxon>
        <taxon>Arthropoda</taxon>
        <taxon>Hexapoda</taxon>
        <taxon>Insecta</taxon>
        <taxon>Pterygota</taxon>
        <taxon>Neoptera</taxon>
        <taxon>Endopterygota</taxon>
        <taxon>Diptera</taxon>
        <taxon>Brachycera</taxon>
        <taxon>Muscomorpha</taxon>
        <taxon>Ephydroidea</taxon>
        <taxon>Drosophilidae</taxon>
        <taxon>Drosophila</taxon>
        <taxon>Sophophora</taxon>
    </lineage>
</organism>
<dbReference type="RefSeq" id="XP_070139333.1">
    <property type="nucleotide sequence ID" value="XM_070283232.1"/>
</dbReference>
<protein>
    <submittedName>
        <fullName evidence="3">Uncharacterized protein</fullName>
    </submittedName>
</protein>
<proteinExistence type="predicted"/>
<feature type="transmembrane region" description="Helical" evidence="1">
    <location>
        <begin position="84"/>
        <end position="104"/>
    </location>
</feature>
<dbReference type="Proteomes" id="UP001652661">
    <property type="component" value="Chromosome 2L"/>
</dbReference>
<feature type="transmembrane region" description="Helical" evidence="1">
    <location>
        <begin position="47"/>
        <end position="72"/>
    </location>
</feature>
<evidence type="ECO:0000313" key="2">
    <source>
        <dbReference type="Proteomes" id="UP001652661"/>
    </source>
</evidence>
<evidence type="ECO:0000313" key="3">
    <source>
        <dbReference type="RefSeq" id="XP_070139333.1"/>
    </source>
</evidence>
<name>A0ABM4G9D5_DROKI</name>
<keyword evidence="1" id="KW-0472">Membrane</keyword>
<evidence type="ECO:0000256" key="1">
    <source>
        <dbReference type="SAM" id="Phobius"/>
    </source>
</evidence>
<feature type="transmembrane region" description="Helical" evidence="1">
    <location>
        <begin position="116"/>
        <end position="145"/>
    </location>
</feature>